<feature type="zinc finger region" description="C3H1-type" evidence="5">
    <location>
        <begin position="54"/>
        <end position="81"/>
    </location>
</feature>
<organism evidence="8 9">
    <name type="scientific">Cyberlindnera jadinii (strain ATCC 18201 / CBS 1600 / BCRC 20928 / JCM 3617 / NBRC 0987 / NRRL Y-1542)</name>
    <name type="common">Torula yeast</name>
    <name type="synonym">Candida utilis</name>
    <dbReference type="NCBI Taxonomy" id="983966"/>
    <lineage>
        <taxon>Eukaryota</taxon>
        <taxon>Fungi</taxon>
        <taxon>Dikarya</taxon>
        <taxon>Ascomycota</taxon>
        <taxon>Saccharomycotina</taxon>
        <taxon>Saccharomycetes</taxon>
        <taxon>Phaffomycetales</taxon>
        <taxon>Phaffomycetaceae</taxon>
        <taxon>Cyberlindnera</taxon>
    </lineage>
</organism>
<feature type="region of interest" description="Disordered" evidence="6">
    <location>
        <begin position="1"/>
        <end position="23"/>
    </location>
</feature>
<keyword evidence="2" id="KW-0677">Repeat</keyword>
<feature type="region of interest" description="Disordered" evidence="6">
    <location>
        <begin position="100"/>
        <end position="153"/>
    </location>
</feature>
<evidence type="ECO:0000259" key="7">
    <source>
        <dbReference type="PROSITE" id="PS50103"/>
    </source>
</evidence>
<feature type="compositionally biased region" description="Low complexity" evidence="6">
    <location>
        <begin position="101"/>
        <end position="110"/>
    </location>
</feature>
<protein>
    <recommendedName>
        <fullName evidence="7">C3H1-type domain-containing protein</fullName>
    </recommendedName>
</protein>
<evidence type="ECO:0000256" key="3">
    <source>
        <dbReference type="ARBA" id="ARBA00022771"/>
    </source>
</evidence>
<dbReference type="PANTHER" id="PTHR11224">
    <property type="entry name" value="MAKORIN-RELATED"/>
    <property type="match status" value="1"/>
</dbReference>
<dbReference type="STRING" id="983966.A0A1E4RZD2"/>
<dbReference type="Proteomes" id="UP000094389">
    <property type="component" value="Unassembled WGS sequence"/>
</dbReference>
<evidence type="ECO:0000256" key="4">
    <source>
        <dbReference type="ARBA" id="ARBA00022833"/>
    </source>
</evidence>
<dbReference type="OrthoDB" id="411372at2759"/>
<feature type="domain" description="C3H1-type" evidence="7">
    <location>
        <begin position="54"/>
        <end position="81"/>
    </location>
</feature>
<dbReference type="Gene3D" id="1.20.120.1350">
    <property type="entry name" value="Pneumovirus matrix protein 2 (M2), zinc-binding domain"/>
    <property type="match status" value="1"/>
</dbReference>
<dbReference type="PANTHER" id="PTHR11224:SF10">
    <property type="entry name" value="IP09428P-RELATED"/>
    <property type="match status" value="1"/>
</dbReference>
<dbReference type="AlphaFoldDB" id="A0A1E4RZD2"/>
<dbReference type="SMART" id="SM00356">
    <property type="entry name" value="ZnF_C3H1"/>
    <property type="match status" value="2"/>
</dbReference>
<evidence type="ECO:0000256" key="6">
    <source>
        <dbReference type="SAM" id="MobiDB-lite"/>
    </source>
</evidence>
<dbReference type="GeneID" id="30989801"/>
<gene>
    <name evidence="8" type="ORF">CYBJADRAFT_168513</name>
</gene>
<dbReference type="GO" id="GO:0000209">
    <property type="term" value="P:protein polyubiquitination"/>
    <property type="evidence" value="ECO:0007669"/>
    <property type="project" value="InterPro"/>
</dbReference>
<evidence type="ECO:0000256" key="5">
    <source>
        <dbReference type="PROSITE-ProRule" id="PRU00723"/>
    </source>
</evidence>
<dbReference type="InterPro" id="IPR045072">
    <property type="entry name" value="MKRN-like"/>
</dbReference>
<evidence type="ECO:0000256" key="2">
    <source>
        <dbReference type="ARBA" id="ARBA00022737"/>
    </source>
</evidence>
<evidence type="ECO:0000256" key="1">
    <source>
        <dbReference type="ARBA" id="ARBA00022723"/>
    </source>
</evidence>
<dbReference type="RefSeq" id="XP_020069632.1">
    <property type="nucleotide sequence ID" value="XM_020215405.1"/>
</dbReference>
<keyword evidence="4 5" id="KW-0862">Zinc</keyword>
<keyword evidence="9" id="KW-1185">Reference proteome</keyword>
<keyword evidence="1 5" id="KW-0479">Metal-binding</keyword>
<dbReference type="PROSITE" id="PS50103">
    <property type="entry name" value="ZF_C3H1"/>
    <property type="match status" value="2"/>
</dbReference>
<evidence type="ECO:0000313" key="9">
    <source>
        <dbReference type="Proteomes" id="UP000094389"/>
    </source>
</evidence>
<reference evidence="8 9" key="1">
    <citation type="journal article" date="2016" name="Proc. Natl. Acad. Sci. U.S.A.">
        <title>Comparative genomics of biotechnologically important yeasts.</title>
        <authorList>
            <person name="Riley R."/>
            <person name="Haridas S."/>
            <person name="Wolfe K.H."/>
            <person name="Lopes M.R."/>
            <person name="Hittinger C.T."/>
            <person name="Goeker M."/>
            <person name="Salamov A.A."/>
            <person name="Wisecaver J.H."/>
            <person name="Long T.M."/>
            <person name="Calvey C.H."/>
            <person name="Aerts A.L."/>
            <person name="Barry K.W."/>
            <person name="Choi C."/>
            <person name="Clum A."/>
            <person name="Coughlan A.Y."/>
            <person name="Deshpande S."/>
            <person name="Douglass A.P."/>
            <person name="Hanson S.J."/>
            <person name="Klenk H.-P."/>
            <person name="LaButti K.M."/>
            <person name="Lapidus A."/>
            <person name="Lindquist E.A."/>
            <person name="Lipzen A.M."/>
            <person name="Meier-Kolthoff J.P."/>
            <person name="Ohm R.A."/>
            <person name="Otillar R.P."/>
            <person name="Pangilinan J.L."/>
            <person name="Peng Y."/>
            <person name="Rokas A."/>
            <person name="Rosa C.A."/>
            <person name="Scheuner C."/>
            <person name="Sibirny A.A."/>
            <person name="Slot J.C."/>
            <person name="Stielow J.B."/>
            <person name="Sun H."/>
            <person name="Kurtzman C.P."/>
            <person name="Blackwell M."/>
            <person name="Grigoriev I.V."/>
            <person name="Jeffries T.W."/>
        </authorList>
    </citation>
    <scope>NUCLEOTIDE SEQUENCE [LARGE SCALE GENOMIC DNA]</scope>
    <source>
        <strain evidence="9">ATCC 18201 / CBS 1600 / BCRC 20928 / JCM 3617 / NBRC 0987 / NRRL Y-1542</strain>
    </source>
</reference>
<dbReference type="GO" id="GO:0008270">
    <property type="term" value="F:zinc ion binding"/>
    <property type="evidence" value="ECO:0007669"/>
    <property type="project" value="UniProtKB-KW"/>
</dbReference>
<dbReference type="GO" id="GO:0061630">
    <property type="term" value="F:ubiquitin protein ligase activity"/>
    <property type="evidence" value="ECO:0007669"/>
    <property type="project" value="InterPro"/>
</dbReference>
<name>A0A1E4RZD2_CYBJN</name>
<sequence>MTNKSRSFNKTHHGGDLSRSPPSKNLAHVPCKFFKQGACQAGDSCPFSHQLDSSADSAPCKYFQKGNCKFGVKCALAHILPDGRRVNPKSLAQVYQNHNVSNANGSQVNGQGSGSGTRRHTQAVSTGRNRNVNGYANSQGANPSSGLTPPTASNAAYSSMIKTSPLPTFGSHSTTGSFSSDKNVAASGFPQQELSYSLRALSTASENTLVTNPSFGTGSIWSHSITTQVATNGSLPVNPPYRSMSYSGPGTGGYVNQYGTSTSFHSFLAQHESAIADDEEYDDRNSSDGGDMFEEDFVPSSLSDLLTPQERQRRGSRNSGSAANRPVLTLRSSEDEVTQFKMDEDHEFFIGRDLNLHA</sequence>
<dbReference type="InterPro" id="IPR041367">
    <property type="entry name" value="Znf-CCCH_4"/>
</dbReference>
<dbReference type="OMA" id="NDCAIDD"/>
<accession>A0A1E4RZD2</accession>
<dbReference type="Gene3D" id="4.10.1000.10">
    <property type="entry name" value="Zinc finger, CCCH-type"/>
    <property type="match status" value="1"/>
</dbReference>
<feature type="domain" description="C3H1-type" evidence="7">
    <location>
        <begin position="25"/>
        <end position="52"/>
    </location>
</feature>
<dbReference type="InterPro" id="IPR000571">
    <property type="entry name" value="Znf_CCCH"/>
</dbReference>
<keyword evidence="3 5" id="KW-0863">Zinc-finger</keyword>
<dbReference type="Pfam" id="PF00642">
    <property type="entry name" value="zf-CCCH"/>
    <property type="match status" value="1"/>
</dbReference>
<dbReference type="EMBL" id="KV453934">
    <property type="protein sequence ID" value="ODV72593.1"/>
    <property type="molecule type" value="Genomic_DNA"/>
</dbReference>
<feature type="compositionally biased region" description="Polar residues" evidence="6">
    <location>
        <begin position="122"/>
        <end position="153"/>
    </location>
</feature>
<dbReference type="Pfam" id="PF18044">
    <property type="entry name" value="zf-CCCH_4"/>
    <property type="match status" value="1"/>
</dbReference>
<evidence type="ECO:0000313" key="8">
    <source>
        <dbReference type="EMBL" id="ODV72593.1"/>
    </source>
</evidence>
<dbReference type="InterPro" id="IPR036855">
    <property type="entry name" value="Znf_CCCH_sf"/>
</dbReference>
<feature type="region of interest" description="Disordered" evidence="6">
    <location>
        <begin position="275"/>
        <end position="327"/>
    </location>
</feature>
<dbReference type="SUPFAM" id="SSF90229">
    <property type="entry name" value="CCCH zinc finger"/>
    <property type="match status" value="1"/>
</dbReference>
<proteinExistence type="predicted"/>
<feature type="zinc finger region" description="C3H1-type" evidence="5">
    <location>
        <begin position="25"/>
        <end position="52"/>
    </location>
</feature>